<name>A0ACC0CXG5_9PEZI</name>
<gene>
    <name evidence="1" type="ORF">F4821DRAFT_261151</name>
</gene>
<dbReference type="Proteomes" id="UP001497680">
    <property type="component" value="Unassembled WGS sequence"/>
</dbReference>
<evidence type="ECO:0000313" key="2">
    <source>
        <dbReference type="Proteomes" id="UP001497680"/>
    </source>
</evidence>
<keyword evidence="2" id="KW-1185">Reference proteome</keyword>
<sequence length="100" mass="11133">MSPATVPKKSQPSPTIAASSASTASSMPNEENTSSNANTKQRDPKDMTLEEIQKLFRESRKRVAMMSPEEEAKAFPWLERFKNVTPIPPSQVPDAVWDEL</sequence>
<proteinExistence type="predicted"/>
<reference evidence="1 2" key="1">
    <citation type="journal article" date="2022" name="New Phytol.">
        <title>Ecological generalism drives hyperdiversity of secondary metabolite gene clusters in xylarialean endophytes.</title>
        <authorList>
            <person name="Franco M.E.E."/>
            <person name="Wisecaver J.H."/>
            <person name="Arnold A.E."/>
            <person name="Ju Y.M."/>
            <person name="Slot J.C."/>
            <person name="Ahrendt S."/>
            <person name="Moore L.P."/>
            <person name="Eastman K.E."/>
            <person name="Scott K."/>
            <person name="Konkel Z."/>
            <person name="Mondo S.J."/>
            <person name="Kuo A."/>
            <person name="Hayes R.D."/>
            <person name="Haridas S."/>
            <person name="Andreopoulos B."/>
            <person name="Riley R."/>
            <person name="LaButti K."/>
            <person name="Pangilinan J."/>
            <person name="Lipzen A."/>
            <person name="Amirebrahimi M."/>
            <person name="Yan J."/>
            <person name="Adam C."/>
            <person name="Keymanesh K."/>
            <person name="Ng V."/>
            <person name="Louie K."/>
            <person name="Northen T."/>
            <person name="Drula E."/>
            <person name="Henrissat B."/>
            <person name="Hsieh H.M."/>
            <person name="Youens-Clark K."/>
            <person name="Lutzoni F."/>
            <person name="Miadlikowska J."/>
            <person name="Eastwood D.C."/>
            <person name="Hamelin R.C."/>
            <person name="Grigoriev I.V."/>
            <person name="U'Ren J.M."/>
        </authorList>
    </citation>
    <scope>NUCLEOTIDE SEQUENCE [LARGE SCALE GENOMIC DNA]</scope>
    <source>
        <strain evidence="1 2">ER1909</strain>
    </source>
</reference>
<organism evidence="1 2">
    <name type="scientific">Hypoxylon rubiginosum</name>
    <dbReference type="NCBI Taxonomy" id="110542"/>
    <lineage>
        <taxon>Eukaryota</taxon>
        <taxon>Fungi</taxon>
        <taxon>Dikarya</taxon>
        <taxon>Ascomycota</taxon>
        <taxon>Pezizomycotina</taxon>
        <taxon>Sordariomycetes</taxon>
        <taxon>Xylariomycetidae</taxon>
        <taxon>Xylariales</taxon>
        <taxon>Hypoxylaceae</taxon>
        <taxon>Hypoxylon</taxon>
    </lineage>
</organism>
<evidence type="ECO:0000313" key="1">
    <source>
        <dbReference type="EMBL" id="KAI6085132.1"/>
    </source>
</evidence>
<protein>
    <submittedName>
        <fullName evidence="1">Uncharacterized protein</fullName>
    </submittedName>
</protein>
<accession>A0ACC0CXG5</accession>
<comment type="caution">
    <text evidence="1">The sequence shown here is derived from an EMBL/GenBank/DDBJ whole genome shotgun (WGS) entry which is preliminary data.</text>
</comment>
<dbReference type="EMBL" id="MU394328">
    <property type="protein sequence ID" value="KAI6085132.1"/>
    <property type="molecule type" value="Genomic_DNA"/>
</dbReference>